<evidence type="ECO:0000256" key="1">
    <source>
        <dbReference type="SAM" id="Coils"/>
    </source>
</evidence>
<keyword evidence="4" id="KW-1185">Reference proteome</keyword>
<dbReference type="EnsemblMetazoa" id="XM_038214217.1">
    <property type="protein sequence ID" value="XP_038070145.1"/>
    <property type="gene ID" value="LOC119739326"/>
</dbReference>
<sequence>MARDDLQKVKNERHHIQQELQEHEQHKAEAQGNLARLRASIEKTQQSLMHITVELGTKQEALHQLNRDVVEHHQEAESSQQHVERVQADVEQEENRLSRLIGGMTVEAEHLCSDVAMKRQELEEIGLQLIKVQTQCEEQQQSRKTITELQAQIKELESGKKERLEEKTKLVEALNFSHSEINSFRKEKENVEKILSETMSQLDEANDRLYQAKQRFKNRQTELEQEIKEANTATDEHCLQADRLSLKLKEVTQLYIQLQSQVSRALVVTFVCTSVWHYSKRLHSYKVKY</sequence>
<dbReference type="EnsemblMetazoa" id="XM_038214213.1">
    <property type="protein sequence ID" value="XP_038070141.1"/>
    <property type="gene ID" value="LOC119739326"/>
</dbReference>
<dbReference type="EnsemblMetazoa" id="XM_038214214.1">
    <property type="protein sequence ID" value="XP_038070142.1"/>
    <property type="gene ID" value="LOC119739326"/>
</dbReference>
<reference evidence="3" key="1">
    <citation type="submission" date="2022-11" db="UniProtKB">
        <authorList>
            <consortium name="EnsemblMetazoa"/>
        </authorList>
    </citation>
    <scope>IDENTIFICATION</scope>
</reference>
<dbReference type="EnsemblMetazoa" id="XM_038214297.1">
    <property type="protein sequence ID" value="XP_038070225.1"/>
    <property type="gene ID" value="LOC119739373"/>
</dbReference>
<keyword evidence="1" id="KW-0175">Coiled coil</keyword>
<evidence type="ECO:0000313" key="3">
    <source>
        <dbReference type="EnsemblMetazoa" id="XP_038070223.1"/>
    </source>
</evidence>
<dbReference type="AlphaFoldDB" id="A0A914B2T1"/>
<dbReference type="RefSeq" id="XP_038070145.1">
    <property type="nucleotide sequence ID" value="XM_038214217.1"/>
</dbReference>
<dbReference type="EnsemblMetazoa" id="XM_038214293.1">
    <property type="protein sequence ID" value="XP_038070221.1"/>
    <property type="gene ID" value="LOC119739373"/>
</dbReference>
<dbReference type="EnsemblMetazoa" id="XM_038214295.1">
    <property type="protein sequence ID" value="XP_038070223.1"/>
    <property type="gene ID" value="LOC119739373"/>
</dbReference>
<dbReference type="RefSeq" id="XP_038070142.1">
    <property type="nucleotide sequence ID" value="XM_038214214.1"/>
</dbReference>
<dbReference type="EnsemblMetazoa" id="XM_038214216.1">
    <property type="protein sequence ID" value="XP_038070144.1"/>
    <property type="gene ID" value="LOC119739326"/>
</dbReference>
<dbReference type="RefSeq" id="XP_038070222.1">
    <property type="nucleotide sequence ID" value="XM_038214294.1"/>
</dbReference>
<dbReference type="EnsemblMetazoa" id="XM_038214292.1">
    <property type="protein sequence ID" value="XP_038070220.1"/>
    <property type="gene ID" value="LOC119739373"/>
</dbReference>
<dbReference type="Proteomes" id="UP000887568">
    <property type="component" value="Unplaced"/>
</dbReference>
<dbReference type="RefSeq" id="XP_038070140.1">
    <property type="nucleotide sequence ID" value="XM_038214212.1"/>
</dbReference>
<dbReference type="RefSeq" id="XP_038070225.1">
    <property type="nucleotide sequence ID" value="XM_038214297.1"/>
</dbReference>
<dbReference type="RefSeq" id="XP_038070221.1">
    <property type="nucleotide sequence ID" value="XM_038214293.1"/>
</dbReference>
<dbReference type="GeneID" id="119739373"/>
<organism evidence="3 4">
    <name type="scientific">Patiria miniata</name>
    <name type="common">Bat star</name>
    <name type="synonym">Asterina miniata</name>
    <dbReference type="NCBI Taxonomy" id="46514"/>
    <lineage>
        <taxon>Eukaryota</taxon>
        <taxon>Metazoa</taxon>
        <taxon>Echinodermata</taxon>
        <taxon>Eleutherozoa</taxon>
        <taxon>Asterozoa</taxon>
        <taxon>Asteroidea</taxon>
        <taxon>Valvatacea</taxon>
        <taxon>Valvatida</taxon>
        <taxon>Asterinidae</taxon>
        <taxon>Patiria</taxon>
    </lineage>
</organism>
<dbReference type="EnsemblMetazoa" id="XM_038214298.1">
    <property type="protein sequence ID" value="XP_038070226.1"/>
    <property type="gene ID" value="LOC119739373"/>
</dbReference>
<dbReference type="EnsemblMetazoa" id="XM_038214294.1">
    <property type="protein sequence ID" value="XP_038070222.1"/>
    <property type="gene ID" value="LOC119739373"/>
</dbReference>
<name>A0A914B2T1_PATMI</name>
<evidence type="ECO:0000256" key="2">
    <source>
        <dbReference type="SAM" id="MobiDB-lite"/>
    </source>
</evidence>
<dbReference type="EnsemblMetazoa" id="XM_038214215.1">
    <property type="protein sequence ID" value="XP_038070143.1"/>
    <property type="gene ID" value="LOC119739326"/>
</dbReference>
<dbReference type="EnsemblMetazoa" id="XM_038214212.1">
    <property type="protein sequence ID" value="XP_038070140.1"/>
    <property type="gene ID" value="LOC119739326"/>
</dbReference>
<proteinExistence type="predicted"/>
<dbReference type="RefSeq" id="XP_038070220.1">
    <property type="nucleotide sequence ID" value="XM_038214292.1"/>
</dbReference>
<dbReference type="RefSeq" id="XP_038070141.1">
    <property type="nucleotide sequence ID" value="XM_038214213.1"/>
</dbReference>
<dbReference type="RefSeq" id="XP_038070144.1">
    <property type="nucleotide sequence ID" value="XM_038214216.1"/>
</dbReference>
<dbReference type="RefSeq" id="XP_038070226.1">
    <property type="nucleotide sequence ID" value="XM_038214298.1"/>
</dbReference>
<dbReference type="GeneID" id="119739326"/>
<feature type="region of interest" description="Disordered" evidence="2">
    <location>
        <begin position="1"/>
        <end position="28"/>
    </location>
</feature>
<evidence type="ECO:0000313" key="4">
    <source>
        <dbReference type="Proteomes" id="UP000887568"/>
    </source>
</evidence>
<dbReference type="RefSeq" id="XP_038070143.1">
    <property type="nucleotide sequence ID" value="XM_038214215.1"/>
</dbReference>
<feature type="coiled-coil region" evidence="1">
    <location>
        <begin position="139"/>
        <end position="261"/>
    </location>
</feature>
<accession>A0A914B2T1</accession>
<protein>
    <submittedName>
        <fullName evidence="3">Uncharacterized protein</fullName>
    </submittedName>
</protein>
<dbReference type="RefSeq" id="XP_038070223.1">
    <property type="nucleotide sequence ID" value="XM_038214295.1"/>
</dbReference>